<organism evidence="3 4">
    <name type="scientific">Bionectria ochroleuca</name>
    <name type="common">Gliocladium roseum</name>
    <dbReference type="NCBI Taxonomy" id="29856"/>
    <lineage>
        <taxon>Eukaryota</taxon>
        <taxon>Fungi</taxon>
        <taxon>Dikarya</taxon>
        <taxon>Ascomycota</taxon>
        <taxon>Pezizomycotina</taxon>
        <taxon>Sordariomycetes</taxon>
        <taxon>Hypocreomycetidae</taxon>
        <taxon>Hypocreales</taxon>
        <taxon>Bionectriaceae</taxon>
        <taxon>Clonostachys</taxon>
    </lineage>
</organism>
<accession>A0ABY6TW12</accession>
<dbReference type="InterPro" id="IPR018244">
    <property type="entry name" value="Allrgn_V5/Tpx1_CS"/>
</dbReference>
<dbReference type="CDD" id="cd05382">
    <property type="entry name" value="CAP_GAPR1-like"/>
    <property type="match status" value="1"/>
</dbReference>
<dbReference type="SMART" id="SM00198">
    <property type="entry name" value="SCP"/>
    <property type="match status" value="1"/>
</dbReference>
<dbReference type="InterPro" id="IPR001283">
    <property type="entry name" value="CRISP-related"/>
</dbReference>
<dbReference type="PANTHER" id="PTHR10334">
    <property type="entry name" value="CYSTEINE-RICH SECRETORY PROTEIN-RELATED"/>
    <property type="match status" value="1"/>
</dbReference>
<dbReference type="InterPro" id="IPR034113">
    <property type="entry name" value="SCP_GAPR1-like"/>
</dbReference>
<evidence type="ECO:0000256" key="1">
    <source>
        <dbReference type="SAM" id="SignalP"/>
    </source>
</evidence>
<comment type="caution">
    <text evidence="3">The sequence shown here is derived from an EMBL/GenBank/DDBJ whole genome shotgun (WGS) entry which is preliminary data.</text>
</comment>
<sequence>MYISSILSSTLLLLSLQCVAASPTPASEATFACKPEFFTRSLIEKRALTTDESQALQLHNDARAAVGVPALEWDTDLQANALAWAQELARRGSLDHSDSSQRPNQGENLAGGSMYFCSISGLKMNYRTDEKDSYHNEIILEGDFGSYGHYTQVVWSTTTRVGIAWASNGKGGFYTVARYSPPGNWVGERPY</sequence>
<feature type="signal peptide" evidence="1">
    <location>
        <begin position="1"/>
        <end position="21"/>
    </location>
</feature>
<name>A0ABY6TW12_BIOOC</name>
<evidence type="ECO:0000313" key="4">
    <source>
        <dbReference type="Proteomes" id="UP000766486"/>
    </source>
</evidence>
<dbReference type="Gene3D" id="3.40.33.10">
    <property type="entry name" value="CAP"/>
    <property type="match status" value="1"/>
</dbReference>
<dbReference type="Proteomes" id="UP000766486">
    <property type="component" value="Unassembled WGS sequence"/>
</dbReference>
<dbReference type="EMBL" id="CABFNS010000698">
    <property type="protein sequence ID" value="VUC22872.1"/>
    <property type="molecule type" value="Genomic_DNA"/>
</dbReference>
<dbReference type="Pfam" id="PF00188">
    <property type="entry name" value="CAP"/>
    <property type="match status" value="1"/>
</dbReference>
<feature type="domain" description="SCP" evidence="2">
    <location>
        <begin position="50"/>
        <end position="187"/>
    </location>
</feature>
<evidence type="ECO:0000259" key="2">
    <source>
        <dbReference type="SMART" id="SM00198"/>
    </source>
</evidence>
<dbReference type="InterPro" id="IPR014044">
    <property type="entry name" value="CAP_dom"/>
</dbReference>
<evidence type="ECO:0000313" key="3">
    <source>
        <dbReference type="EMBL" id="VUC22872.1"/>
    </source>
</evidence>
<feature type="chain" id="PRO_5046998115" description="SCP domain-containing protein" evidence="1">
    <location>
        <begin position="22"/>
        <end position="191"/>
    </location>
</feature>
<proteinExistence type="predicted"/>
<gene>
    <name evidence="3" type="ORF">CLO192961_LOCUS98127</name>
</gene>
<dbReference type="InterPro" id="IPR035940">
    <property type="entry name" value="CAP_sf"/>
</dbReference>
<dbReference type="SUPFAM" id="SSF55797">
    <property type="entry name" value="PR-1-like"/>
    <property type="match status" value="1"/>
</dbReference>
<keyword evidence="4" id="KW-1185">Reference proteome</keyword>
<keyword evidence="1" id="KW-0732">Signal</keyword>
<protein>
    <recommendedName>
        <fullName evidence="2">SCP domain-containing protein</fullName>
    </recommendedName>
</protein>
<dbReference type="PROSITE" id="PS01009">
    <property type="entry name" value="CRISP_1"/>
    <property type="match status" value="1"/>
</dbReference>
<dbReference type="PRINTS" id="PR00837">
    <property type="entry name" value="V5TPXLIKE"/>
</dbReference>
<reference evidence="3 4" key="1">
    <citation type="submission" date="2019-06" db="EMBL/GenBank/DDBJ databases">
        <authorList>
            <person name="Broberg M."/>
        </authorList>
    </citation>
    <scope>NUCLEOTIDE SEQUENCE [LARGE SCALE GENOMIC DNA]</scope>
</reference>